<organism evidence="2">
    <name type="scientific">marine metagenome</name>
    <dbReference type="NCBI Taxonomy" id="408172"/>
    <lineage>
        <taxon>unclassified sequences</taxon>
        <taxon>metagenomes</taxon>
        <taxon>ecological metagenomes</taxon>
    </lineage>
</organism>
<name>A0A381PEE6_9ZZZZ</name>
<evidence type="ECO:0000313" key="2">
    <source>
        <dbReference type="EMBL" id="SUZ64529.1"/>
    </source>
</evidence>
<sequence>MATTMAMVTPSPPSAADAGDEKQEQDQLEESATG</sequence>
<evidence type="ECO:0000256" key="1">
    <source>
        <dbReference type="SAM" id="MobiDB-lite"/>
    </source>
</evidence>
<proteinExistence type="predicted"/>
<feature type="region of interest" description="Disordered" evidence="1">
    <location>
        <begin position="1"/>
        <end position="34"/>
    </location>
</feature>
<dbReference type="EMBL" id="UINC01000937">
    <property type="protein sequence ID" value="SUZ64529.1"/>
    <property type="molecule type" value="Genomic_DNA"/>
</dbReference>
<gene>
    <name evidence="2" type="ORF">METZ01_LOCUS17383</name>
</gene>
<accession>A0A381PEE6</accession>
<reference evidence="2" key="1">
    <citation type="submission" date="2018-05" db="EMBL/GenBank/DDBJ databases">
        <authorList>
            <person name="Lanie J.A."/>
            <person name="Ng W.-L."/>
            <person name="Kazmierczak K.M."/>
            <person name="Andrzejewski T.M."/>
            <person name="Davidsen T.M."/>
            <person name="Wayne K.J."/>
            <person name="Tettelin H."/>
            <person name="Glass J.I."/>
            <person name="Rusch D."/>
            <person name="Podicherti R."/>
            <person name="Tsui H.-C.T."/>
            <person name="Winkler M.E."/>
        </authorList>
    </citation>
    <scope>NUCLEOTIDE SEQUENCE</scope>
</reference>
<protein>
    <submittedName>
        <fullName evidence="2">Uncharacterized protein</fullName>
    </submittedName>
</protein>
<dbReference type="AlphaFoldDB" id="A0A381PEE6"/>